<dbReference type="InterPro" id="IPR053967">
    <property type="entry name" value="LlgE_F_G-like_D1"/>
</dbReference>
<evidence type="ECO:0000313" key="7">
    <source>
        <dbReference type="Proteomes" id="UP001652432"/>
    </source>
</evidence>
<feature type="domain" description="Flagellar basal body rod protein N-terminal" evidence="3">
    <location>
        <begin position="5"/>
        <end position="35"/>
    </location>
</feature>
<accession>A0ABT2T5A1</accession>
<keyword evidence="7" id="KW-1185">Reference proteome</keyword>
<dbReference type="Pfam" id="PF06429">
    <property type="entry name" value="Flg_bbr_C"/>
    <property type="match status" value="1"/>
</dbReference>
<dbReference type="NCBIfam" id="TIGR02490">
    <property type="entry name" value="flgF"/>
    <property type="match status" value="1"/>
</dbReference>
<comment type="subcellular location">
    <subcellularLocation>
        <location evidence="2">Bacterial flagellum basal body</location>
    </subcellularLocation>
</comment>
<evidence type="ECO:0000259" key="5">
    <source>
        <dbReference type="Pfam" id="PF22692"/>
    </source>
</evidence>
<sequence length="258" mass="28244">MVKGLYTAYSGMVNQEHRMDVLTNNLANVNTNGYKKEGATSQSFDAVLAYKIKDASEGYNLAKRIGINQPGVKIGEGYTDFEQGAIKTTGNTFDLALTDSGFFAVEFTDKSGNTSVKYTRDGDFTLTQDGELVTRDGDPVLNTNGQAVKINPNLDTQINVSGQLIQNGRVADTIQVTDFADYNYLEHYGENYFQPIEGAEETDPKAQVYSGYLETSNVSAVTEMVNMISVQRAYESNQKIITTIDSTLDIAANQLGKL</sequence>
<organism evidence="6 7">
    <name type="scientific">Suilimivivens aceti</name>
    <dbReference type="NCBI Taxonomy" id="2981774"/>
    <lineage>
        <taxon>Bacteria</taxon>
        <taxon>Bacillati</taxon>
        <taxon>Bacillota</taxon>
        <taxon>Clostridia</taxon>
        <taxon>Lachnospirales</taxon>
        <taxon>Lachnospiraceae</taxon>
        <taxon>Suilimivivens</taxon>
    </lineage>
</organism>
<evidence type="ECO:0000259" key="4">
    <source>
        <dbReference type="Pfam" id="PF06429"/>
    </source>
</evidence>
<reference evidence="6 7" key="1">
    <citation type="journal article" date="2021" name="ISME Commun">
        <title>Automated analysis of genomic sequences facilitates high-throughput and comprehensive description of bacteria.</title>
        <authorList>
            <person name="Hitch T.C.A."/>
        </authorList>
    </citation>
    <scope>NUCLEOTIDE SEQUENCE [LARGE SCALE GENOMIC DNA]</scope>
    <source>
        <strain evidence="6 7">Sanger_18</strain>
    </source>
</reference>
<dbReference type="NCBIfam" id="TIGR03506">
    <property type="entry name" value="FlgEFG_subfam"/>
    <property type="match status" value="1"/>
</dbReference>
<dbReference type="PANTHER" id="PTHR30435">
    <property type="entry name" value="FLAGELLAR PROTEIN"/>
    <property type="match status" value="1"/>
</dbReference>
<dbReference type="EMBL" id="JAOQKJ010000012">
    <property type="protein sequence ID" value="MCU6745442.1"/>
    <property type="molecule type" value="Genomic_DNA"/>
</dbReference>
<dbReference type="RefSeq" id="WP_118798991.1">
    <property type="nucleotide sequence ID" value="NZ_JAOQKJ010000012.1"/>
</dbReference>
<gene>
    <name evidence="6" type="primary">flgF</name>
    <name evidence="6" type="ORF">OCV77_13265</name>
</gene>
<protein>
    <submittedName>
        <fullName evidence="6">Flagellar basal-body rod protein FlgF</fullName>
    </submittedName>
</protein>
<dbReference type="InterPro" id="IPR012836">
    <property type="entry name" value="FlgF"/>
</dbReference>
<dbReference type="PANTHER" id="PTHR30435:SF19">
    <property type="entry name" value="FLAGELLAR BASAL-BODY ROD PROTEIN FLGG"/>
    <property type="match status" value="1"/>
</dbReference>
<dbReference type="Pfam" id="PF00460">
    <property type="entry name" value="Flg_bb_rod"/>
    <property type="match status" value="1"/>
</dbReference>
<dbReference type="InterPro" id="IPR037925">
    <property type="entry name" value="FlgE/F/G-like"/>
</dbReference>
<dbReference type="SUPFAM" id="SSF117143">
    <property type="entry name" value="Flagellar hook protein flgE"/>
    <property type="match status" value="1"/>
</dbReference>
<name>A0ABT2T5A1_9FIRM</name>
<dbReference type="InterPro" id="IPR010930">
    <property type="entry name" value="Flg_bb/hook_C_dom"/>
</dbReference>
<keyword evidence="6" id="KW-0966">Cell projection</keyword>
<keyword evidence="6" id="KW-0969">Cilium</keyword>
<dbReference type="InterPro" id="IPR020013">
    <property type="entry name" value="Flagellar_FlgE/F/G"/>
</dbReference>
<evidence type="ECO:0000256" key="1">
    <source>
        <dbReference type="ARBA" id="ARBA00009677"/>
    </source>
</evidence>
<dbReference type="Pfam" id="PF22692">
    <property type="entry name" value="LlgE_F_G_D1"/>
    <property type="match status" value="1"/>
</dbReference>
<proteinExistence type="inferred from homology"/>
<keyword evidence="6" id="KW-0282">Flagellum</keyword>
<dbReference type="InterPro" id="IPR019776">
    <property type="entry name" value="Flagellar_basal_body_rod_CS"/>
</dbReference>
<dbReference type="PROSITE" id="PS00588">
    <property type="entry name" value="FLAGELLA_BB_ROD"/>
    <property type="match status" value="1"/>
</dbReference>
<dbReference type="Proteomes" id="UP001652432">
    <property type="component" value="Unassembled WGS sequence"/>
</dbReference>
<evidence type="ECO:0000313" key="6">
    <source>
        <dbReference type="EMBL" id="MCU6745442.1"/>
    </source>
</evidence>
<evidence type="ECO:0000256" key="2">
    <source>
        <dbReference type="RuleBase" id="RU362116"/>
    </source>
</evidence>
<comment type="caution">
    <text evidence="6">The sequence shown here is derived from an EMBL/GenBank/DDBJ whole genome shotgun (WGS) entry which is preliminary data.</text>
</comment>
<feature type="domain" description="Flagellar hook protein FlgE/F/G-like D1" evidence="5">
    <location>
        <begin position="99"/>
        <end position="161"/>
    </location>
</feature>
<evidence type="ECO:0000259" key="3">
    <source>
        <dbReference type="Pfam" id="PF00460"/>
    </source>
</evidence>
<feature type="domain" description="Flagellar basal-body/hook protein C-terminal" evidence="4">
    <location>
        <begin position="210"/>
        <end position="253"/>
    </location>
</feature>
<keyword evidence="2" id="KW-0975">Bacterial flagellum</keyword>
<comment type="similarity">
    <text evidence="1 2">Belongs to the flagella basal body rod proteins family.</text>
</comment>
<dbReference type="InterPro" id="IPR001444">
    <property type="entry name" value="Flag_bb_rod_N"/>
</dbReference>